<feature type="compositionally biased region" description="Acidic residues" evidence="4">
    <location>
        <begin position="18"/>
        <end position="37"/>
    </location>
</feature>
<dbReference type="EMBL" id="KV453843">
    <property type="protein sequence ID" value="ODV88837.1"/>
    <property type="molecule type" value="Genomic_DNA"/>
</dbReference>
<evidence type="ECO:0000313" key="6">
    <source>
        <dbReference type="Proteomes" id="UP000095023"/>
    </source>
</evidence>
<organism evidence="5 6">
    <name type="scientific">Tortispora caseinolytica NRRL Y-17796</name>
    <dbReference type="NCBI Taxonomy" id="767744"/>
    <lineage>
        <taxon>Eukaryota</taxon>
        <taxon>Fungi</taxon>
        <taxon>Dikarya</taxon>
        <taxon>Ascomycota</taxon>
        <taxon>Saccharomycotina</taxon>
        <taxon>Trigonopsidomycetes</taxon>
        <taxon>Trigonopsidales</taxon>
        <taxon>Trigonopsidaceae</taxon>
        <taxon>Tortispora</taxon>
    </lineage>
</organism>
<evidence type="ECO:0000256" key="2">
    <source>
        <dbReference type="ARBA" id="ARBA00023163"/>
    </source>
</evidence>
<keyword evidence="6" id="KW-1185">Reference proteome</keyword>
<dbReference type="OrthoDB" id="4703at2759"/>
<evidence type="ECO:0000256" key="3">
    <source>
        <dbReference type="ARBA" id="ARBA00023242"/>
    </source>
</evidence>
<dbReference type="GO" id="GO:0006383">
    <property type="term" value="P:transcription by RNA polymerase III"/>
    <property type="evidence" value="ECO:0007669"/>
    <property type="project" value="TreeGrafter"/>
</dbReference>
<reference evidence="6" key="1">
    <citation type="submission" date="2016-02" db="EMBL/GenBank/DDBJ databases">
        <title>Comparative genomics of biotechnologically important yeasts.</title>
        <authorList>
            <consortium name="DOE Joint Genome Institute"/>
            <person name="Riley R."/>
            <person name="Haridas S."/>
            <person name="Wolfe K.H."/>
            <person name="Lopes M.R."/>
            <person name="Hittinger C.T."/>
            <person name="Goker M."/>
            <person name="Salamov A."/>
            <person name="Wisecaver J."/>
            <person name="Long T.M."/>
            <person name="Aerts A.L."/>
            <person name="Barry K."/>
            <person name="Choi C."/>
            <person name="Clum A."/>
            <person name="Coughlan A.Y."/>
            <person name="Deshpande S."/>
            <person name="Douglass A.P."/>
            <person name="Hanson S.J."/>
            <person name="Klenk H.-P."/>
            <person name="Labutti K."/>
            <person name="Lapidus A."/>
            <person name="Lindquist E."/>
            <person name="Lipzen A."/>
            <person name="Meier-Kolthoff J.P."/>
            <person name="Ohm R.A."/>
            <person name="Otillar R.P."/>
            <person name="Pangilinan J."/>
            <person name="Peng Y."/>
            <person name="Rokas A."/>
            <person name="Rosa C.A."/>
            <person name="Scheuner C."/>
            <person name="Sibirny A.A."/>
            <person name="Slot J.C."/>
            <person name="Stielow J.B."/>
            <person name="Sun H."/>
            <person name="Kurtzman C.P."/>
            <person name="Blackwell M."/>
            <person name="Jeffries T.W."/>
            <person name="Grigoriev I.V."/>
        </authorList>
    </citation>
    <scope>NUCLEOTIDE SEQUENCE [LARGE SCALE GENOMIC DNA]</scope>
    <source>
        <strain evidence="6">NRRL Y-17796</strain>
    </source>
</reference>
<dbReference type="PANTHER" id="PTHR15052">
    <property type="entry name" value="RNA POLYMERASE III TRANSCRIPTION INITIATION FACTOR COMPLEX SUBUNIT"/>
    <property type="match status" value="1"/>
</dbReference>
<dbReference type="Gene3D" id="2.130.10.10">
    <property type="entry name" value="YVTN repeat-like/Quinoprotein amine dehydrogenase"/>
    <property type="match status" value="1"/>
</dbReference>
<accession>A0A1E4TAN8</accession>
<evidence type="ECO:0000256" key="4">
    <source>
        <dbReference type="SAM" id="MobiDB-lite"/>
    </source>
</evidence>
<dbReference type="PANTHER" id="PTHR15052:SF2">
    <property type="entry name" value="GENERAL TRANSCRIPTION FACTOR 3C POLYPEPTIDE 2"/>
    <property type="match status" value="1"/>
</dbReference>
<dbReference type="GO" id="GO:0005634">
    <property type="term" value="C:nucleus"/>
    <property type="evidence" value="ECO:0007669"/>
    <property type="project" value="UniProtKB-SubCell"/>
</dbReference>
<dbReference type="Proteomes" id="UP000095023">
    <property type="component" value="Unassembled WGS sequence"/>
</dbReference>
<sequence length="566" mass="62800">MSRRSTRRRNRINYSQFGDDDAKDDSADSDVSLDGDISDSSVATDGGSDASDRDDSVASIVSIPAKKPQEGITKIVRIDKSTSLDMLFTQQFGFDSALLADRVHQREFWSPVLVNLPDPGTWPVLERPQTDLVLLPQTTFTARSTKEILHGRAIHLIDTQLVSIEAGTAYNSTINTGYHVTDMSWTHIDTRHILAVSLLSDTERYAAVPSSAFERKLALGVIQLWSYEDTSMSLTLIAVVTHNWGSAWNIKWRDSTLQCLCVFQDGNARVLDFDSLVSSNGITYQHLDTPSVTIESSMSLISCACWNGPNEVVMGFDNGYVGLYSLHSLMFEMVVPCHSSYIIGINAAYPEYPRRVGVMSTDGQFSVLDLNSLAELKWKRYQSFGSPVEWSRHMHGFLWVEDSLNCRLGSLRNVHWGGLVSWHNGTLTAMSASPEHPLVLTGSIDGTIKTSNVVRKFLNKHDTGKQFRQVQLWQLKYDCDRDAYKFIGGFKPEEVRKRVGVTMNSVKGSTTTSPMPVNTSEVLAMGNKQGVTACCWGHNGIYAAGMANGLIRICRLPDTRASNLSE</sequence>
<dbReference type="InterPro" id="IPR052416">
    <property type="entry name" value="GTF3C_component"/>
</dbReference>
<gene>
    <name evidence="5" type="ORF">CANCADRAFT_3479</name>
</gene>
<evidence type="ECO:0000313" key="5">
    <source>
        <dbReference type="EMBL" id="ODV88837.1"/>
    </source>
</evidence>
<proteinExistence type="predicted"/>
<protein>
    <submittedName>
        <fullName evidence="5">Uncharacterized protein</fullName>
    </submittedName>
</protein>
<evidence type="ECO:0000256" key="1">
    <source>
        <dbReference type="ARBA" id="ARBA00004123"/>
    </source>
</evidence>
<keyword evidence="3" id="KW-0539">Nucleus</keyword>
<name>A0A1E4TAN8_9ASCO</name>
<feature type="compositionally biased region" description="Basic residues" evidence="4">
    <location>
        <begin position="1"/>
        <end position="11"/>
    </location>
</feature>
<feature type="region of interest" description="Disordered" evidence="4">
    <location>
        <begin position="1"/>
        <end position="56"/>
    </location>
</feature>
<dbReference type="InterPro" id="IPR015943">
    <property type="entry name" value="WD40/YVTN_repeat-like_dom_sf"/>
</dbReference>
<dbReference type="GO" id="GO:0000127">
    <property type="term" value="C:transcription factor TFIIIC complex"/>
    <property type="evidence" value="ECO:0007669"/>
    <property type="project" value="TreeGrafter"/>
</dbReference>
<comment type="subcellular location">
    <subcellularLocation>
        <location evidence="1">Nucleus</location>
    </subcellularLocation>
</comment>
<dbReference type="SUPFAM" id="SSF50978">
    <property type="entry name" value="WD40 repeat-like"/>
    <property type="match status" value="1"/>
</dbReference>
<dbReference type="AlphaFoldDB" id="A0A1E4TAN8"/>
<keyword evidence="2" id="KW-0804">Transcription</keyword>
<dbReference type="InterPro" id="IPR036322">
    <property type="entry name" value="WD40_repeat_dom_sf"/>
</dbReference>